<dbReference type="KEGG" id="ttk:TST_1488"/>
<evidence type="ECO:0000256" key="9">
    <source>
        <dbReference type="RuleBase" id="RU003662"/>
    </source>
</evidence>
<comment type="subunit">
    <text evidence="2 8">Tetramer of two alpha and two beta chains.</text>
</comment>
<dbReference type="EMBL" id="AP013035">
    <property type="protein sequence ID" value="BAT72274.1"/>
    <property type="molecule type" value="Genomic_DNA"/>
</dbReference>
<dbReference type="HAMAP" id="MF_00131">
    <property type="entry name" value="Trp_synth_alpha"/>
    <property type="match status" value="1"/>
</dbReference>
<keyword evidence="11" id="KW-1185">Reference proteome</keyword>
<evidence type="ECO:0000256" key="3">
    <source>
        <dbReference type="ARBA" id="ARBA00022605"/>
    </source>
</evidence>
<comment type="function">
    <text evidence="8">The alpha subunit is responsible for the aldol cleavage of indoleglycerol phosphate to indole and glyceraldehyde 3-phosphate.</text>
</comment>
<dbReference type="InterPro" id="IPR018204">
    <property type="entry name" value="Trp_synthase_alpha_AS"/>
</dbReference>
<evidence type="ECO:0000313" key="10">
    <source>
        <dbReference type="EMBL" id="BAT72274.1"/>
    </source>
</evidence>
<gene>
    <name evidence="8 10" type="primary">trpA</name>
    <name evidence="10" type="ORF">TST_1488</name>
</gene>
<keyword evidence="3 8" id="KW-0028">Amino-acid biosynthesis</keyword>
<comment type="similarity">
    <text evidence="8 9">Belongs to the TrpA family.</text>
</comment>
<dbReference type="InterPro" id="IPR011060">
    <property type="entry name" value="RibuloseP-bd_barrel"/>
</dbReference>
<reference evidence="11" key="1">
    <citation type="journal article" date="2018" name="Science">
        <title>A primordial and reversible TCA cycle in a facultatively chemolithoautotrophic thermophile.</title>
        <authorList>
            <person name="Nunoura T."/>
            <person name="Chikaraishi Y."/>
            <person name="Izaki R."/>
            <person name="Suwa T."/>
            <person name="Sato T."/>
            <person name="Harada T."/>
            <person name="Mori K."/>
            <person name="Kato Y."/>
            <person name="Miyazaki M."/>
            <person name="Shimamura S."/>
            <person name="Yanagawa K."/>
            <person name="Shuto A."/>
            <person name="Ohkouchi N."/>
            <person name="Fujita N."/>
            <person name="Takaki Y."/>
            <person name="Atomi H."/>
            <person name="Takai K."/>
        </authorList>
    </citation>
    <scope>NUCLEOTIDE SEQUENCE [LARGE SCALE GENOMIC DNA]</scope>
    <source>
        <strain evidence="11">DSM 17441 / JCM 13301 / NBRC 103674 / ABI70S6</strain>
    </source>
</reference>
<dbReference type="PROSITE" id="PS00167">
    <property type="entry name" value="TRP_SYNTHASE_ALPHA"/>
    <property type="match status" value="1"/>
</dbReference>
<sequence>MKGIYLVAGYPDFDTFDSAVKIAEKSGFGFLEVGIPFSDPVADGPVLTKAAQQALYNGVNFDRVLDWLKNYNGNLRLYIMTYANILWARGLKKASYELGECGVEGVIVADLPNSEHWFFKNEGFSLPIVPFATPESTEEDIQKLSEFDKGFIYFVSVRGTTGASFNLGDETVKKLKMVKKVAKIPVVLGFGISTSADAKKALELADGFVVGTRAVEALAKGLDIFEAWCQELLNT</sequence>
<organism evidence="10 11">
    <name type="scientific">Thermosulfidibacter takaii (strain DSM 17441 / JCM 13301 / NBRC 103674 / ABI70S6)</name>
    <dbReference type="NCBI Taxonomy" id="1298851"/>
    <lineage>
        <taxon>Bacteria</taxon>
        <taxon>Pseudomonadati</taxon>
        <taxon>Thermosulfidibacterota</taxon>
        <taxon>Thermosulfidibacteria</taxon>
        <taxon>Thermosulfidibacterales</taxon>
        <taxon>Thermosulfidibacteraceae</taxon>
    </lineage>
</organism>
<dbReference type="InterPro" id="IPR002028">
    <property type="entry name" value="Trp_synthase_suA"/>
</dbReference>
<proteinExistence type="inferred from homology"/>
<evidence type="ECO:0000256" key="6">
    <source>
        <dbReference type="ARBA" id="ARBA00023239"/>
    </source>
</evidence>
<dbReference type="GO" id="GO:0005829">
    <property type="term" value="C:cytosol"/>
    <property type="evidence" value="ECO:0007669"/>
    <property type="project" value="TreeGrafter"/>
</dbReference>
<evidence type="ECO:0000256" key="8">
    <source>
        <dbReference type="HAMAP-Rule" id="MF_00131"/>
    </source>
</evidence>
<dbReference type="AlphaFoldDB" id="A0A0S3QVD3"/>
<dbReference type="PANTHER" id="PTHR43406">
    <property type="entry name" value="TRYPTOPHAN SYNTHASE, ALPHA CHAIN"/>
    <property type="match status" value="1"/>
</dbReference>
<keyword evidence="5 8" id="KW-0057">Aromatic amino acid biosynthesis</keyword>
<evidence type="ECO:0000313" key="11">
    <source>
        <dbReference type="Proteomes" id="UP000063234"/>
    </source>
</evidence>
<dbReference type="Gene3D" id="3.20.20.70">
    <property type="entry name" value="Aldolase class I"/>
    <property type="match status" value="1"/>
</dbReference>
<dbReference type="GO" id="GO:0004834">
    <property type="term" value="F:tryptophan synthase activity"/>
    <property type="evidence" value="ECO:0007669"/>
    <property type="project" value="UniProtKB-UniRule"/>
</dbReference>
<evidence type="ECO:0000256" key="2">
    <source>
        <dbReference type="ARBA" id="ARBA00011270"/>
    </source>
</evidence>
<dbReference type="SUPFAM" id="SSF51366">
    <property type="entry name" value="Ribulose-phoshate binding barrel"/>
    <property type="match status" value="1"/>
</dbReference>
<keyword evidence="6 8" id="KW-0456">Lyase</keyword>
<dbReference type="NCBIfam" id="TIGR00262">
    <property type="entry name" value="trpA"/>
    <property type="match status" value="1"/>
</dbReference>
<dbReference type="EC" id="4.2.1.20" evidence="8"/>
<dbReference type="Proteomes" id="UP000063234">
    <property type="component" value="Chromosome"/>
</dbReference>
<dbReference type="Pfam" id="PF00290">
    <property type="entry name" value="Trp_syntA"/>
    <property type="match status" value="1"/>
</dbReference>
<feature type="active site" description="Proton acceptor" evidence="8">
    <location>
        <position position="43"/>
    </location>
</feature>
<dbReference type="CDD" id="cd04724">
    <property type="entry name" value="Tryptophan_synthase_alpha"/>
    <property type="match status" value="1"/>
</dbReference>
<evidence type="ECO:0000256" key="7">
    <source>
        <dbReference type="ARBA" id="ARBA00049047"/>
    </source>
</evidence>
<comment type="pathway">
    <text evidence="1 8">Amino-acid biosynthesis; L-tryptophan biosynthesis; L-tryptophan from chorismate: step 5/5.</text>
</comment>
<keyword evidence="4 8" id="KW-0822">Tryptophan biosynthesis</keyword>
<dbReference type="STRING" id="1298851.TST_1488"/>
<name>A0A0S3QVD3_THET7</name>
<feature type="active site" description="Proton acceptor" evidence="8">
    <location>
        <position position="32"/>
    </location>
</feature>
<protein>
    <recommendedName>
        <fullName evidence="8">Tryptophan synthase alpha chain</fullName>
        <ecNumber evidence="8">4.2.1.20</ecNumber>
    </recommendedName>
</protein>
<dbReference type="UniPathway" id="UPA00035">
    <property type="reaction ID" value="UER00044"/>
</dbReference>
<evidence type="ECO:0000256" key="4">
    <source>
        <dbReference type="ARBA" id="ARBA00022822"/>
    </source>
</evidence>
<dbReference type="OrthoDB" id="9804578at2"/>
<dbReference type="PATRIC" id="fig|1298851.3.peg.1563"/>
<evidence type="ECO:0000256" key="5">
    <source>
        <dbReference type="ARBA" id="ARBA00023141"/>
    </source>
</evidence>
<dbReference type="RefSeq" id="WP_068550301.1">
    <property type="nucleotide sequence ID" value="NZ_AP013035.1"/>
</dbReference>
<comment type="catalytic activity">
    <reaction evidence="7 8">
        <text>(1S,2R)-1-C-(indol-3-yl)glycerol 3-phosphate + L-serine = D-glyceraldehyde 3-phosphate + L-tryptophan + H2O</text>
        <dbReference type="Rhea" id="RHEA:10532"/>
        <dbReference type="ChEBI" id="CHEBI:15377"/>
        <dbReference type="ChEBI" id="CHEBI:33384"/>
        <dbReference type="ChEBI" id="CHEBI:57912"/>
        <dbReference type="ChEBI" id="CHEBI:58866"/>
        <dbReference type="ChEBI" id="CHEBI:59776"/>
        <dbReference type="EC" id="4.2.1.20"/>
    </reaction>
</comment>
<evidence type="ECO:0000256" key="1">
    <source>
        <dbReference type="ARBA" id="ARBA00004733"/>
    </source>
</evidence>
<accession>A0A0S3QVD3</accession>
<dbReference type="InterPro" id="IPR013785">
    <property type="entry name" value="Aldolase_TIM"/>
</dbReference>
<dbReference type="PANTHER" id="PTHR43406:SF1">
    <property type="entry name" value="TRYPTOPHAN SYNTHASE ALPHA CHAIN, CHLOROPLASTIC"/>
    <property type="match status" value="1"/>
</dbReference>